<evidence type="ECO:0000313" key="9">
    <source>
        <dbReference type="Proteomes" id="UP001165160"/>
    </source>
</evidence>
<dbReference type="InterPro" id="IPR000008">
    <property type="entry name" value="C2_dom"/>
</dbReference>
<dbReference type="GO" id="GO:0005737">
    <property type="term" value="C:cytoplasm"/>
    <property type="evidence" value="ECO:0007669"/>
    <property type="project" value="UniProtKB-SubCell"/>
</dbReference>
<dbReference type="GO" id="GO:0000278">
    <property type="term" value="P:mitotic cell cycle"/>
    <property type="evidence" value="ECO:0007669"/>
    <property type="project" value="TreeGrafter"/>
</dbReference>
<protein>
    <recommendedName>
        <fullName evidence="7">C2 domain-containing protein</fullName>
    </recommendedName>
</protein>
<feature type="compositionally biased region" description="Basic and acidic residues" evidence="6">
    <location>
        <begin position="2743"/>
        <end position="2754"/>
    </location>
</feature>
<gene>
    <name evidence="8" type="ORF">TrVE_jg5214</name>
</gene>
<keyword evidence="3" id="KW-0677">Repeat</keyword>
<dbReference type="CDD" id="cd23767">
    <property type="entry name" value="IQCD"/>
    <property type="match status" value="1"/>
</dbReference>
<dbReference type="Gene3D" id="1.20.5.190">
    <property type="match status" value="2"/>
</dbReference>
<keyword evidence="5" id="KW-0175">Coiled coil</keyword>
<keyword evidence="2" id="KW-0963">Cytoplasm</keyword>
<feature type="region of interest" description="Disordered" evidence="6">
    <location>
        <begin position="205"/>
        <end position="269"/>
    </location>
</feature>
<dbReference type="Pfam" id="PF00612">
    <property type="entry name" value="IQ"/>
    <property type="match status" value="1"/>
</dbReference>
<dbReference type="PROSITE" id="PS50004">
    <property type="entry name" value="C2"/>
    <property type="match status" value="1"/>
</dbReference>
<evidence type="ECO:0000256" key="4">
    <source>
        <dbReference type="ARBA" id="ARBA00022860"/>
    </source>
</evidence>
<feature type="compositionally biased region" description="Polar residues" evidence="6">
    <location>
        <begin position="158"/>
        <end position="172"/>
    </location>
</feature>
<feature type="compositionally biased region" description="Basic and acidic residues" evidence="6">
    <location>
        <begin position="2860"/>
        <end position="2871"/>
    </location>
</feature>
<feature type="region of interest" description="Disordered" evidence="6">
    <location>
        <begin position="2705"/>
        <end position="2754"/>
    </location>
</feature>
<evidence type="ECO:0000256" key="1">
    <source>
        <dbReference type="ARBA" id="ARBA00004496"/>
    </source>
</evidence>
<feature type="region of interest" description="Disordered" evidence="6">
    <location>
        <begin position="1354"/>
        <end position="1373"/>
    </location>
</feature>
<evidence type="ECO:0000256" key="3">
    <source>
        <dbReference type="ARBA" id="ARBA00022737"/>
    </source>
</evidence>
<dbReference type="PANTHER" id="PTHR22706:SF1">
    <property type="entry name" value="ASSEMBLY FACTOR FOR SPINDLE MICROTUBULES"/>
    <property type="match status" value="1"/>
</dbReference>
<dbReference type="InterPro" id="IPR000048">
    <property type="entry name" value="IQ_motif_EF-hand-BS"/>
</dbReference>
<feature type="compositionally biased region" description="Polar residues" evidence="6">
    <location>
        <begin position="102"/>
        <end position="118"/>
    </location>
</feature>
<feature type="compositionally biased region" description="Acidic residues" evidence="6">
    <location>
        <begin position="2717"/>
        <end position="2741"/>
    </location>
</feature>
<organism evidence="8 9">
    <name type="scientific">Triparma verrucosa</name>
    <dbReference type="NCBI Taxonomy" id="1606542"/>
    <lineage>
        <taxon>Eukaryota</taxon>
        <taxon>Sar</taxon>
        <taxon>Stramenopiles</taxon>
        <taxon>Ochrophyta</taxon>
        <taxon>Bolidophyceae</taxon>
        <taxon>Parmales</taxon>
        <taxon>Triparmaceae</taxon>
        <taxon>Triparma</taxon>
    </lineage>
</organism>
<feature type="coiled-coil region" evidence="5">
    <location>
        <begin position="1988"/>
        <end position="2022"/>
    </location>
</feature>
<sequence>MTDVFLEDNEPPTLEDIMGSSTSSSVPHPSASPTTATSNMNIDNLLGSPFGGSEASGPPSSTRSSPHPSTSPKATEQSDGGASSVSSDEASSLPPSEGSVILNLQTGSLHDPSHTSAASPPPVDDEDDDGDRTPEEEGIPQRNLPTASAAKALLMTPSPFSKTVPTYPTSGTFYDDEVDATESNQEDDAEIVDDETSSSNLVNVKMAKTDQPQKQTNKENKLPRNPAASTMPIPSGPPALARPPLTHTHQPHHHRGQNQASHTHDPPSLTMALASSTKVAIKISRAEIISPYTSMYVRCSLHLGGRAIHVAKMKSPNASTEYTSSDPSAAAVFKFSESDETIVLDVPLPDHTHQTEALLPTLRLETVLGDNPQKAPLTLFTEVSVLPLLNSPGLVFSRVLPLSKPLTVQNMMDDLVPRTQGLVEVKMQVLATDDDLKIPYNEVAFGFSTGIENSSPSPASVYVETPSACSPSLMSKIAANPIATQNPTKPLYGDKFVYDNVSNEFVPVNQNLDPNSSSSSSASSLHKKPTKPTTWSDPRFMPTAKKPSKKAAKLKKKQQTLTETKPNPVSCKVVVSLSASAVVSYTPTIQSLLPTGIDPLEAKHAIASFEGSRQLRSYDSTFDVLTIRLVSINGNSAKVVGVTTIPLLTLLTNDPASTASSVPSVNQYPLYKTTNNSTMSRGKGFPLPPSTTTSTISVGAMVWCEEADIKFPMPWVGEDPNKITRPITPTSPDHLMQTLTERDQASSIIPSSHLSILTSAPPLHSGSVRLSLIALSNVSVADKKSEYKLKLNLHPGKWRAQTASKRAYRPSKAAPNACGYVPLRQNVTFPIAWSYRDTKIPTVTLTSIAINNEVETESGSGVLDLSSLILTPGSKVTTWMQLDDGSVAGISCVFEIEPTNKVNATILRSLESDLLHDIPTSFPLPNPSSILPSRPQKITGYMHLSIYKYLGSRRSSISTDSGQPYIVVTTCDNLGAGGSEQIIRPKFVSTSGLDEVNMHFEDSNVLCAITSGCSAVKIEVRDDDGEAYKILAEGTIGVGTKLVSGHAVKTFLPLRAGACEKAGYVDLRVQFLPGGVADKSADDTKGGLEGQVVFDSSKRTLRVKVENGRDFVCPGWPGGKEPFVEASLVIFGEAGHETLVTDLANADTGEGSAVWGEMLTFAIPEGLMNGGIDPSRELTKPRAVLEVKVRGTSRQTNGEPAVVGEATIPVPWSVLLRGKAQRRWHPLKAGVGGNAEEESDIANPVGGSQRGEIRLTLSAGGLTATDKLASAGNIDDIEVFDSESEDELHAEEKESAEEKRLKMVSGPGPGLLMVKIANLEVSRSGEKVKLLPRSVELSFPDNMSHSISATDISPALPSSISTSSPTKKHSSGFLNARPDSSISYAFNADPTLSSRPLCIPLPPVPPASVNLKLRASHGISFYGNDVEIVTAVEMEGKEIEEWHSMMPAEEPVTGLVYGDTPAKSLRPSIGRSLVSLRYVPHTSGVLTVKLNALHLSRQMIKRANLNEVFVRARLLPGGQWVTSSRETAMSKVGATRINEKLSLTLDTSQLLIRPTGEVPSVEICVFDNSHNSLYNLIGKSVYSLADALVAGLKAAVGGIDPEIHTRLLLVDTWSGRGSGLNGSDQMVDAGGLDATFKYQHLATPNSAVEGSGQGDSSVLLSQEKVKRIAEAEGRLKELFYKLDEENTGKVKKSVVLANINRKGTPWGAMLAVLRGGSLRHEDVEEEAARTMSNNAAEEIERVFEGRMEDGIGEVTWEEWLSYLETLRVNGPKNGGGVDRGVMMRNLALARVLGSKKKDASAGKTGELTVEIVEGGARNLGAGRAMSNKDADNTVSPTKRKGIVEGAPSVARKAWGEPPGSKRKVKDKNGIDPISGLAYTEDDYKRMDAEDQRNRMDRVRKEIISHEAGVSVEDLMVKNARLRKQLKEELVKGRISRTNRAVNVGRTKRMMNAEVELATLAKSLKDHGTVTIYGLTNKDGDAMGGDSRIVHLTEVNAMLRRTLEKYKEEAKSKREHISEVEEEKALILQRARSLVDTETGKMLGSPKDEGFSSDERSRKGAQQVVELELAASRFGMQVESLKAENSELRGEKLTLARRASRAVDSERAASSSLAIERQRTNQLASELERARQIIAAHEREALHRNAEQKLIVLAAARDRARKEADARSKMAIERAQDEASRILQNRVKGWKARKSFLEEKQKIVKLQSALRGSAEKKKYKSRLRQESNAASVLQRRIRGTTTRKMHKKAVVGVVPMQSLWRRAVVRVRIGLVLATYKKRRANAAVKIQSMKRTQREAKSFRRTKAGISFFQARFRAHAAAREYKRVRGLVVTIQSFLRMGKAKKRRDDIKMAKALAALKATLEKDKAGGDVEEEFMNCLDAAEKAGVETRGGGAGEEIWSAALVKKTQFVNRKKALEALEIAVLGQDKDAIMEAIEKAEELGAFPEHVVLLSGYSRVQELEVKQALNEVEKAVDLGDVVKIRATIDEAIMIGAVESKGGVLEKAREYADAVEKEALRNKALKLLRSEIRGGRTLLKEGGPSGFEKVFSEDWERIVRGCVGKVQKAMKGLEDWELDEEQVFKEANHLIVKLHNGIKKEKKRKEEEIKIEGIVESVRGRVGGMEAEEKDAVKELILKVGVEDEVGGGLRGMMLGLATKVKGAIEQGVGEQREIAREADGLNTILTGAMWAVEDDLKKSLKALSEKLVEAEVEPVSVVPEPEPEPEPELEPEPEPEPEQEPEPLVEPEPKLKHSEEHKKLVKQTSESFMDDVVNSVSSSPSRSVASRSTEQEDEIEAEAVEEKTKETAQGEAEKEEEDVPKTPTKTPTTPISTGRISPEEHRQLVKQTSSAMMTNLIGQVTPKAAEKSVKQKEDMNNSATKLQAQHRRKIAAKKVQSIKQDKEEDQAAIKLQAVMKGNIVRKDMEKKAKRFARLDGQPEGGDVVGYEVEIKIVSVEEDDKTGEEEEVVTFHRGFTMKYWTYEANGVTARDEVQVQLYDTPENREIYDLDDEEDDEQDLIEVVKAGGEDIKYLCKRPVAASTFDDGGGWEVMVKYNVGIDEDDEQWTRGMVVGYNPYEDQVKVKFFNDGKMTEFLEAMVEDGDIENETEFSDVFAATGESIHYLVARPTDVKAAVGWKVRAFVEIDTVDDGEGGEESEYDWVEGVVKAVQASVDDEDEIVYLVEGKVTSEGKKNKEEEVEEYECETREPLDIQFLEKEGVKEEVDEGS</sequence>
<keyword evidence="4" id="KW-0112">Calmodulin-binding</keyword>
<evidence type="ECO:0000259" key="7">
    <source>
        <dbReference type="PROSITE" id="PS50004"/>
    </source>
</evidence>
<feature type="compositionally biased region" description="Low complexity" evidence="6">
    <location>
        <begin position="1354"/>
        <end position="1365"/>
    </location>
</feature>
<evidence type="ECO:0000256" key="5">
    <source>
        <dbReference type="SAM" id="Coils"/>
    </source>
</evidence>
<dbReference type="PROSITE" id="PS50096">
    <property type="entry name" value="IQ"/>
    <property type="match status" value="3"/>
</dbReference>
<feature type="region of interest" description="Disordered" evidence="6">
    <location>
        <begin position="1851"/>
        <end position="1871"/>
    </location>
</feature>
<comment type="subcellular location">
    <subcellularLocation>
        <location evidence="1">Cytoplasm</location>
    </subcellularLocation>
</comment>
<dbReference type="GO" id="GO:0007051">
    <property type="term" value="P:spindle organization"/>
    <property type="evidence" value="ECO:0007669"/>
    <property type="project" value="TreeGrafter"/>
</dbReference>
<dbReference type="InterPro" id="IPR051185">
    <property type="entry name" value="ASPM"/>
</dbReference>
<dbReference type="EMBL" id="BRXX01000601">
    <property type="protein sequence ID" value="GMH49670.1"/>
    <property type="molecule type" value="Genomic_DNA"/>
</dbReference>
<feature type="domain" description="C2" evidence="7">
    <location>
        <begin position="1080"/>
        <end position="1225"/>
    </location>
</feature>
<proteinExistence type="predicted"/>
<comment type="caution">
    <text evidence="8">The sequence shown here is derived from an EMBL/GenBank/DDBJ whole genome shotgun (WGS) entry which is preliminary data.</text>
</comment>
<feature type="compositionally biased region" description="Basic and acidic residues" evidence="6">
    <location>
        <begin position="2796"/>
        <end position="2808"/>
    </location>
</feature>
<feature type="region of interest" description="Disordered" evidence="6">
    <location>
        <begin position="1820"/>
        <end position="1839"/>
    </location>
</feature>
<dbReference type="GO" id="GO:0000922">
    <property type="term" value="C:spindle pole"/>
    <property type="evidence" value="ECO:0007669"/>
    <property type="project" value="TreeGrafter"/>
</dbReference>
<dbReference type="PANTHER" id="PTHR22706">
    <property type="entry name" value="ASSEMBLY FACTOR FOR SPINDLE MICROTUBULES"/>
    <property type="match status" value="1"/>
</dbReference>
<dbReference type="GO" id="GO:0051295">
    <property type="term" value="P:establishment of meiotic spindle localization"/>
    <property type="evidence" value="ECO:0007669"/>
    <property type="project" value="TreeGrafter"/>
</dbReference>
<dbReference type="SMART" id="SM00015">
    <property type="entry name" value="IQ"/>
    <property type="match status" value="8"/>
</dbReference>
<feature type="region of interest" description="Disordered" evidence="6">
    <location>
        <begin position="508"/>
        <end position="563"/>
    </location>
</feature>
<feature type="compositionally biased region" description="Basic residues" evidence="6">
    <location>
        <begin position="546"/>
        <end position="558"/>
    </location>
</feature>
<evidence type="ECO:0000256" key="2">
    <source>
        <dbReference type="ARBA" id="ARBA00022490"/>
    </source>
</evidence>
<feature type="compositionally biased region" description="Low complexity" evidence="6">
    <location>
        <begin position="2769"/>
        <end position="2784"/>
    </location>
</feature>
<feature type="compositionally biased region" description="Low complexity" evidence="6">
    <location>
        <begin position="2817"/>
        <end position="2826"/>
    </location>
</feature>
<feature type="compositionally biased region" description="Acidic residues" evidence="6">
    <location>
        <begin position="123"/>
        <end position="138"/>
    </location>
</feature>
<dbReference type="GO" id="GO:0005516">
    <property type="term" value="F:calmodulin binding"/>
    <property type="evidence" value="ECO:0007669"/>
    <property type="project" value="UniProtKB-KW"/>
</dbReference>
<feature type="compositionally biased region" description="Acidic residues" evidence="6">
    <location>
        <begin position="1"/>
        <end position="10"/>
    </location>
</feature>
<feature type="region of interest" description="Disordered" evidence="6">
    <location>
        <begin position="1"/>
        <end position="175"/>
    </location>
</feature>
<evidence type="ECO:0000313" key="8">
    <source>
        <dbReference type="EMBL" id="GMH49670.1"/>
    </source>
</evidence>
<feature type="coiled-coil region" evidence="5">
    <location>
        <begin position="2077"/>
        <end position="2162"/>
    </location>
</feature>
<reference evidence="9" key="1">
    <citation type="journal article" date="2023" name="Commun. Biol.">
        <title>Genome analysis of Parmales, the sister group of diatoms, reveals the evolutionary specialization of diatoms from phago-mixotrophs to photoautotrophs.</title>
        <authorList>
            <person name="Ban H."/>
            <person name="Sato S."/>
            <person name="Yoshikawa S."/>
            <person name="Yamada K."/>
            <person name="Nakamura Y."/>
            <person name="Ichinomiya M."/>
            <person name="Sato N."/>
            <person name="Blanc-Mathieu R."/>
            <person name="Endo H."/>
            <person name="Kuwata A."/>
            <person name="Ogata H."/>
        </authorList>
    </citation>
    <scope>NUCLEOTIDE SEQUENCE [LARGE SCALE GENOMIC DNA]</scope>
    <source>
        <strain evidence="9">NIES 3699</strain>
    </source>
</reference>
<name>A0A9W7DPK4_9STRA</name>
<evidence type="ECO:0000256" key="6">
    <source>
        <dbReference type="SAM" id="MobiDB-lite"/>
    </source>
</evidence>
<feature type="region of interest" description="Disordered" evidence="6">
    <location>
        <begin position="2858"/>
        <end position="2883"/>
    </location>
</feature>
<keyword evidence="9" id="KW-1185">Reference proteome</keyword>
<feature type="region of interest" description="Disordered" evidence="6">
    <location>
        <begin position="2769"/>
        <end position="2838"/>
    </location>
</feature>
<feature type="compositionally biased region" description="Low complexity" evidence="6">
    <location>
        <begin position="20"/>
        <end position="38"/>
    </location>
</feature>
<dbReference type="Proteomes" id="UP001165160">
    <property type="component" value="Unassembled WGS sequence"/>
</dbReference>
<dbReference type="CDD" id="cd06503">
    <property type="entry name" value="ATP-synt_Fo_b"/>
    <property type="match status" value="1"/>
</dbReference>
<accession>A0A9W7DPK4</accession>
<feature type="compositionally biased region" description="Low complexity" evidence="6">
    <location>
        <begin position="53"/>
        <end position="97"/>
    </location>
</feature>